<dbReference type="SUPFAM" id="SSF54001">
    <property type="entry name" value="Cysteine proteinases"/>
    <property type="match status" value="1"/>
</dbReference>
<name>A0A914UGL4_9BILA</name>
<dbReference type="InterPro" id="IPR003323">
    <property type="entry name" value="OTU_dom"/>
</dbReference>
<dbReference type="GO" id="GO:0016579">
    <property type="term" value="P:protein deubiquitination"/>
    <property type="evidence" value="ECO:0007669"/>
    <property type="project" value="TreeGrafter"/>
</dbReference>
<sequence length="274" mass="30900">MDGTLLKKTVSCARLKLFIDKPASTAVTITINKSFDESKSEAYDSPPAKKIFLSPPSKKTSLSPPTFQSTPIPIDSDVLIYNVITDRDLCFKPPTKGYMIINSAPLDVHRDVLVCPKFGTACIYNRTAAPKPKNIRKIIADSNCLFQAFSFCLTSSESHHLTVRRVLCDYMEFYLSTWQLLVGTCTVSEYLDHAVRTSGIGKEHWGTEIEILTFTNMFDCMVYVYNDHDSACNIKQYEGYRPQPRADRPPQDIADLTTFLLYNAHNNFKVVLSP</sequence>
<dbReference type="PANTHER" id="PTHR12419">
    <property type="entry name" value="OTU DOMAIN CONTAINING PROTEIN"/>
    <property type="match status" value="1"/>
</dbReference>
<dbReference type="InterPro" id="IPR050704">
    <property type="entry name" value="Peptidase_C85-like"/>
</dbReference>
<evidence type="ECO:0000313" key="2">
    <source>
        <dbReference type="Proteomes" id="UP000887566"/>
    </source>
</evidence>
<evidence type="ECO:0000313" key="3">
    <source>
        <dbReference type="WBParaSite" id="PSAMB.scaffold1003size37353.g10239.t1"/>
    </source>
</evidence>
<feature type="domain" description="OTU" evidence="1">
    <location>
        <begin position="140"/>
        <end position="241"/>
    </location>
</feature>
<dbReference type="WBParaSite" id="PSAMB.scaffold1003size37353.g10239.t1">
    <property type="protein sequence ID" value="PSAMB.scaffold1003size37353.g10239.t1"/>
    <property type="gene ID" value="PSAMB.scaffold1003size37353.g10239"/>
</dbReference>
<dbReference type="Gene3D" id="3.90.70.80">
    <property type="match status" value="1"/>
</dbReference>
<dbReference type="Pfam" id="PF02338">
    <property type="entry name" value="OTU"/>
    <property type="match status" value="1"/>
</dbReference>
<evidence type="ECO:0000259" key="1">
    <source>
        <dbReference type="Pfam" id="PF02338"/>
    </source>
</evidence>
<dbReference type="AlphaFoldDB" id="A0A914UGL4"/>
<reference evidence="3" key="1">
    <citation type="submission" date="2022-11" db="UniProtKB">
        <authorList>
            <consortium name="WormBaseParasite"/>
        </authorList>
    </citation>
    <scope>IDENTIFICATION</scope>
</reference>
<organism evidence="2 3">
    <name type="scientific">Plectus sambesii</name>
    <dbReference type="NCBI Taxonomy" id="2011161"/>
    <lineage>
        <taxon>Eukaryota</taxon>
        <taxon>Metazoa</taxon>
        <taxon>Ecdysozoa</taxon>
        <taxon>Nematoda</taxon>
        <taxon>Chromadorea</taxon>
        <taxon>Plectida</taxon>
        <taxon>Plectina</taxon>
        <taxon>Plectoidea</taxon>
        <taxon>Plectidae</taxon>
        <taxon>Plectus</taxon>
    </lineage>
</organism>
<proteinExistence type="predicted"/>
<dbReference type="GO" id="GO:0004843">
    <property type="term" value="F:cysteine-type deubiquitinase activity"/>
    <property type="evidence" value="ECO:0007669"/>
    <property type="project" value="TreeGrafter"/>
</dbReference>
<protein>
    <submittedName>
        <fullName evidence="3">OTU domain-containing protein</fullName>
    </submittedName>
</protein>
<dbReference type="PANTHER" id="PTHR12419:SF7">
    <property type="entry name" value="OTU DOMAIN-CONTAINING PROTEIN 3"/>
    <property type="match status" value="1"/>
</dbReference>
<dbReference type="Proteomes" id="UP000887566">
    <property type="component" value="Unplaced"/>
</dbReference>
<accession>A0A914UGL4</accession>
<keyword evidence="2" id="KW-1185">Reference proteome</keyword>
<dbReference type="InterPro" id="IPR038765">
    <property type="entry name" value="Papain-like_cys_pep_sf"/>
</dbReference>